<feature type="transmembrane region" description="Helical" evidence="11">
    <location>
        <begin position="949"/>
        <end position="965"/>
    </location>
</feature>
<evidence type="ECO:0000256" key="2">
    <source>
        <dbReference type="ARBA" id="ARBA00007821"/>
    </source>
</evidence>
<feature type="transmembrane region" description="Helical" evidence="11">
    <location>
        <begin position="921"/>
        <end position="943"/>
    </location>
</feature>
<evidence type="ECO:0000256" key="3">
    <source>
        <dbReference type="ARBA" id="ARBA00022448"/>
    </source>
</evidence>
<name>A0A6A5FMS7_PERFL</name>
<feature type="transmembrane region" description="Helical" evidence="11">
    <location>
        <begin position="147"/>
        <end position="166"/>
    </location>
</feature>
<dbReference type="Proteomes" id="UP000465112">
    <property type="component" value="Chromosome 5"/>
</dbReference>
<evidence type="ECO:0000259" key="14">
    <source>
        <dbReference type="Pfam" id="PF23188"/>
    </source>
</evidence>
<feature type="region of interest" description="Disordered" evidence="10">
    <location>
        <begin position="1569"/>
        <end position="1593"/>
    </location>
</feature>
<feature type="region of interest" description="Disordered" evidence="10">
    <location>
        <begin position="1700"/>
        <end position="1719"/>
    </location>
</feature>
<dbReference type="Pfam" id="PF15917">
    <property type="entry name" value="Piezo_TM25-28"/>
    <property type="match status" value="1"/>
</dbReference>
<reference evidence="17 18" key="1">
    <citation type="submission" date="2019-06" db="EMBL/GenBank/DDBJ databases">
        <title>A chromosome-scale genome assembly of the European perch, Perca fluviatilis.</title>
        <authorList>
            <person name="Roques C."/>
            <person name="Zahm M."/>
            <person name="Cabau C."/>
            <person name="Klopp C."/>
            <person name="Bouchez O."/>
            <person name="Donnadieu C."/>
            <person name="Kuhl H."/>
            <person name="Gislard M."/>
            <person name="Guendouz S."/>
            <person name="Journot L."/>
            <person name="Haffray P."/>
            <person name="Bestin A."/>
            <person name="Morvezen R."/>
            <person name="Feron R."/>
            <person name="Wen M."/>
            <person name="Jouanno E."/>
            <person name="Herpin A."/>
            <person name="Schartl M."/>
            <person name="Postlethwait J."/>
            <person name="Schaerlinger B."/>
            <person name="Chardard D."/>
            <person name="Lecocq T."/>
            <person name="Poncet C."/>
            <person name="Jaffrelo L."/>
            <person name="Lampietro C."/>
            <person name="Guiguen Y."/>
        </authorList>
    </citation>
    <scope>NUCLEOTIDE SEQUENCE [LARGE SCALE GENOMIC DNA]</scope>
    <source>
        <tissue evidence="17">Blood</tissue>
    </source>
</reference>
<evidence type="ECO:0000259" key="15">
    <source>
        <dbReference type="Pfam" id="PF24871"/>
    </source>
</evidence>
<feature type="domain" description="Piezo transmembrane helical unit" evidence="14">
    <location>
        <begin position="1763"/>
        <end position="1886"/>
    </location>
</feature>
<feature type="domain" description="Piezo non-specific cation channel cap" evidence="12">
    <location>
        <begin position="2293"/>
        <end position="2589"/>
    </location>
</feature>
<protein>
    <submittedName>
        <fullName evidence="17">Uncharacterized protein</fullName>
    </submittedName>
</protein>
<keyword evidence="9" id="KW-0407">Ion channel</keyword>
<dbReference type="InterPro" id="IPR031805">
    <property type="entry name" value="Piezo_TM25-28"/>
</dbReference>
<feature type="transmembrane region" description="Helical" evidence="11">
    <location>
        <begin position="1771"/>
        <end position="1796"/>
    </location>
</feature>
<dbReference type="Pfam" id="PF24871">
    <property type="entry name" value="Piezo_TM1-24"/>
    <property type="match status" value="2"/>
</dbReference>
<feature type="transmembrane region" description="Helical" evidence="11">
    <location>
        <begin position="590"/>
        <end position="611"/>
    </location>
</feature>
<feature type="transmembrane region" description="Helical" evidence="11">
    <location>
        <begin position="278"/>
        <end position="295"/>
    </location>
</feature>
<feature type="transmembrane region" description="Helical" evidence="11">
    <location>
        <begin position="2193"/>
        <end position="2212"/>
    </location>
</feature>
<feature type="transmembrane region" description="Helical" evidence="11">
    <location>
        <begin position="2502"/>
        <end position="2525"/>
    </location>
</feature>
<feature type="compositionally biased region" description="Acidic residues" evidence="10">
    <location>
        <begin position="1649"/>
        <end position="1663"/>
    </location>
</feature>
<feature type="compositionally biased region" description="Acidic residues" evidence="10">
    <location>
        <begin position="1425"/>
        <end position="1441"/>
    </location>
</feature>
<feature type="transmembrane region" description="Helical" evidence="11">
    <location>
        <begin position="2233"/>
        <end position="2257"/>
    </location>
</feature>
<evidence type="ECO:0000256" key="1">
    <source>
        <dbReference type="ARBA" id="ARBA00004651"/>
    </source>
</evidence>
<comment type="subcellular location">
    <subcellularLocation>
        <location evidence="1">Cell membrane</location>
        <topology evidence="1">Multi-pass membrane protein</topology>
    </subcellularLocation>
</comment>
<feature type="transmembrane region" description="Helical" evidence="11">
    <location>
        <begin position="977"/>
        <end position="999"/>
    </location>
</feature>
<evidence type="ECO:0000259" key="16">
    <source>
        <dbReference type="Pfam" id="PF24874"/>
    </source>
</evidence>
<feature type="region of interest" description="Disordered" evidence="10">
    <location>
        <begin position="1615"/>
        <end position="1686"/>
    </location>
</feature>
<feature type="compositionally biased region" description="Basic and acidic residues" evidence="10">
    <location>
        <begin position="1943"/>
        <end position="1953"/>
    </location>
</feature>
<dbReference type="GO" id="GO:0008381">
    <property type="term" value="F:mechanosensitive monoatomic ion channel activity"/>
    <property type="evidence" value="ECO:0007669"/>
    <property type="project" value="InterPro"/>
</dbReference>
<feature type="transmembrane region" description="Helical" evidence="11">
    <location>
        <begin position="172"/>
        <end position="201"/>
    </location>
</feature>
<dbReference type="Pfam" id="PF12166">
    <property type="entry name" value="Piezo_cap"/>
    <property type="match status" value="1"/>
</dbReference>
<dbReference type="Pfam" id="PF24874">
    <property type="entry name" value="Piezo_THU9_anchor"/>
    <property type="match status" value="1"/>
</dbReference>
<evidence type="ECO:0000256" key="6">
    <source>
        <dbReference type="ARBA" id="ARBA00022989"/>
    </source>
</evidence>
<proteinExistence type="inferred from homology"/>
<feature type="compositionally biased region" description="Acidic residues" evidence="10">
    <location>
        <begin position="1351"/>
        <end position="1360"/>
    </location>
</feature>
<feature type="transmembrane region" description="Helical" evidence="11">
    <location>
        <begin position="1156"/>
        <end position="1174"/>
    </location>
</feature>
<feature type="transmembrane region" description="Helical" evidence="11">
    <location>
        <begin position="1808"/>
        <end position="1826"/>
    </location>
</feature>
<keyword evidence="3" id="KW-0813">Transport</keyword>
<feature type="domain" description="Piezo TM25-28" evidence="13">
    <location>
        <begin position="1075"/>
        <end position="1396"/>
    </location>
</feature>
<evidence type="ECO:0000256" key="4">
    <source>
        <dbReference type="ARBA" id="ARBA00022475"/>
    </source>
</evidence>
<evidence type="ECO:0000256" key="11">
    <source>
        <dbReference type="SAM" id="Phobius"/>
    </source>
</evidence>
<feature type="transmembrane region" description="Helical" evidence="11">
    <location>
        <begin position="346"/>
        <end position="364"/>
    </location>
</feature>
<feature type="region of interest" description="Disordered" evidence="10">
    <location>
        <begin position="1940"/>
        <end position="1974"/>
    </location>
</feature>
<feature type="transmembrane region" description="Helical" evidence="11">
    <location>
        <begin position="370"/>
        <end position="391"/>
    </location>
</feature>
<comment type="similarity">
    <text evidence="2">Belongs to the PIEZO (TC 1.A.75) family.</text>
</comment>
<evidence type="ECO:0000256" key="10">
    <source>
        <dbReference type="SAM" id="MobiDB-lite"/>
    </source>
</evidence>
<gene>
    <name evidence="17" type="ORF">PFLUV_G00060750</name>
</gene>
<evidence type="ECO:0000313" key="17">
    <source>
        <dbReference type="EMBL" id="KAF1390702.1"/>
    </source>
</evidence>
<feature type="domain" description="Piezo THU9 and anchor" evidence="16">
    <location>
        <begin position="2019"/>
        <end position="2255"/>
    </location>
</feature>
<feature type="compositionally biased region" description="Acidic residues" evidence="10">
    <location>
        <begin position="1675"/>
        <end position="1686"/>
    </location>
</feature>
<feature type="region of interest" description="Disordered" evidence="10">
    <location>
        <begin position="1351"/>
        <end position="1375"/>
    </location>
</feature>
<dbReference type="PANTHER" id="PTHR47049:SF7">
    <property type="entry name" value="PIEZO-TYPE MECHANOSENSITIVE ION CHANNEL COMPONENT 2 ISOFORM X1"/>
    <property type="match status" value="1"/>
</dbReference>
<feature type="transmembrane region" description="Helical" evidence="11">
    <location>
        <begin position="745"/>
        <end position="770"/>
    </location>
</feature>
<dbReference type="InterPro" id="IPR031334">
    <property type="entry name" value="Piezo_cap_dom"/>
</dbReference>
<dbReference type="InterPro" id="IPR056769">
    <property type="entry name" value="Piezo_TM1-24"/>
</dbReference>
<organism evidence="17 18">
    <name type="scientific">Perca fluviatilis</name>
    <name type="common">European perch</name>
    <dbReference type="NCBI Taxonomy" id="8168"/>
    <lineage>
        <taxon>Eukaryota</taxon>
        <taxon>Metazoa</taxon>
        <taxon>Chordata</taxon>
        <taxon>Craniata</taxon>
        <taxon>Vertebrata</taxon>
        <taxon>Euteleostomi</taxon>
        <taxon>Actinopterygii</taxon>
        <taxon>Neopterygii</taxon>
        <taxon>Teleostei</taxon>
        <taxon>Neoteleostei</taxon>
        <taxon>Acanthomorphata</taxon>
        <taxon>Eupercaria</taxon>
        <taxon>Perciformes</taxon>
        <taxon>Percoidei</taxon>
        <taxon>Percidae</taxon>
        <taxon>Percinae</taxon>
        <taxon>Perca</taxon>
    </lineage>
</organism>
<comment type="caution">
    <text evidence="17">The sequence shown here is derived from an EMBL/GenBank/DDBJ whole genome shotgun (WGS) entry which is preliminary data.</text>
</comment>
<dbReference type="InterPro" id="IPR056770">
    <property type="entry name" value="Piezo_THU9_anchor"/>
</dbReference>
<feature type="transmembrane region" description="Helical" evidence="11">
    <location>
        <begin position="12"/>
        <end position="34"/>
    </location>
</feature>
<keyword evidence="5 11" id="KW-0812">Transmembrane</keyword>
<feature type="region of interest" description="Disordered" evidence="10">
    <location>
        <begin position="93"/>
        <end position="138"/>
    </location>
</feature>
<dbReference type="PANTHER" id="PTHR47049">
    <property type="entry name" value="PIEZO-TYPE MECHANOSENSITIVE ION CHANNEL HOMOLOG"/>
    <property type="match status" value="1"/>
</dbReference>
<feature type="region of interest" description="Disordered" evidence="10">
    <location>
        <begin position="1522"/>
        <end position="1546"/>
    </location>
</feature>
<keyword evidence="7" id="KW-0406">Ion transport</keyword>
<evidence type="ECO:0000256" key="9">
    <source>
        <dbReference type="ARBA" id="ARBA00023303"/>
    </source>
</evidence>
<feature type="region of interest" description="Disordered" evidence="10">
    <location>
        <begin position="1288"/>
        <end position="1322"/>
    </location>
</feature>
<feature type="transmembrane region" description="Helical" evidence="11">
    <location>
        <begin position="1096"/>
        <end position="1115"/>
    </location>
</feature>
<feature type="compositionally biased region" description="Low complexity" evidence="10">
    <location>
        <begin position="1297"/>
        <end position="1312"/>
    </location>
</feature>
<feature type="transmembrane region" description="Helical" evidence="11">
    <location>
        <begin position="509"/>
        <end position="527"/>
    </location>
</feature>
<feature type="compositionally biased region" description="Low complexity" evidence="10">
    <location>
        <begin position="122"/>
        <end position="133"/>
    </location>
</feature>
<accession>A0A6A5FMS7</accession>
<dbReference type="GO" id="GO:0005886">
    <property type="term" value="C:plasma membrane"/>
    <property type="evidence" value="ECO:0007669"/>
    <property type="project" value="UniProtKB-SubCell"/>
</dbReference>
<feature type="domain" description="Piezo TM1-24" evidence="15">
    <location>
        <begin position="4"/>
        <end position="310"/>
    </location>
</feature>
<feature type="compositionally biased region" description="Basic and acidic residues" evidence="10">
    <location>
        <begin position="1624"/>
        <end position="1634"/>
    </location>
</feature>
<sequence length="2593" mass="296418">MALGKTGQFLRLIIYTSLTFLALQCFMQIPFAYIPPHVSGHWEDVLYHLGIIRFSSVDAGNIVRLLAPDVGLLFSSLFILRLCKKRLRPEPQVSLHENGIPPSDPEEVEISQTESEGESDTEGSSFDSSDETTVPVQSSPPQFVQKLIVFAAGLRLLMSAIMNTAGKVVVTLLLGLAGITLPSLTSGVYFGVFLGLVWWWVFSRSISLLLFSSLCVMMAIFSGGHLLALYLYQLPLSQQLVPPEDVYARLFGMTGVVRTNSSDLHTLGLHPHVSWPDFINPFVLLLLYYTLLALLHKWVHITEEDTVVDDDEEECESPVESPDAPPSFSRVIYISGDKQEVWSITYNNWLTFALLVWSCVIWMMRDRRLYAMMSAPFLAVYGTVLLVLGFLSGLRLSRAELYPGLPPAVIMDFDLNGYHPAPCVHLGAKVFYSFNFWLMFRQQLKEREEEQSLKEESLDEVKVVPPEESPPSPLAAMLISGVKGTLVKYWILFCCSMFFVISFSGKVVVYKILYIVLFLFCVVLYQIRYDVWRRVLKTFWAVVVGYSMVVLIAIYMYQFKSVSGLFRQIMGMSEEGLRDLGLERYDTVELFARILLPAMFLLACILQLHYFNSDFLSLTDLDNVPVRQASREEELRSSVNVISETIKENIAKFQKRLVKEQMGNGKSQETLDSVGLQTSSEKGAMEREETTEEETVPSSREDKWVVIVDRASLLLIQALSGLHRLQEQSWRLLELHSLKIVSTGIIWVSLQEVSLMNLLFLVLWVFALPFPRLRPAASSISAVWACVMVVCKMFYQLKVIKPLDYSSNCTAGLVPSNSSGLDDGGELRGNMLELLRRSILYIEPVDPVYWCGALRKCEGRILPCLRNHLMVLGLLLFEATVHRHQLYFRLHNDLNALPFSIIFQGITRQHLDYGVLPCIKYFVNFCFYKFGLEISLIVAVNVIGQRMDFYALLHSCALLAVLSRRRRKAIGEVWPKYCCFTAGLMVLQYLLCIGIPPAVCVDYPWRTAVQPLTSNVIKWFYLPDFAMRPDPSFIFYDHLLLLCSSLQWQVFEEENRAAVRLLAGDNVEISRSLDPCSFNQFIPVNNFLHCRCYLDMVKVFVFSYFFWLVLCLIFITGTTRINIFCLGYLVACFYFMLFGGSVLMQPVRYILRLWDWLIGYTCFVIAMKNLLSLGSCAYLDSLLKNGCWLIQAFSMFCTIKGYDVPAPDDECELPEGEAGIVWDAICFTFLLAQRRVFLSYYFLYVVSDLKSSKILASRGAELFEARVKKQVAARLEMEKKSVETLKKQMEKIKSKQKSGPAAADKPALPADPEQVTLGDDEKAKRDAGKWWKPWVSQPGVENNCGYHLFESDSEEEEEEVPEKKEEEPPPKKKSAFQLAYDAWITSSKSALKDLKKEKKKIKKEEKKRAKRELQRQQGIDRTDSSEDELEESSVEAEGEEEKENILQRVINTLKFSWVFVQSLLDDLTEGLNLFCKESLDISKVLLFERALLSQQQKKGREVSQESVKQFYENWISRQNTLSSQDTLDDSLPPPPSPPDVPSSHHSYAKLKNQASKVSWGSSVSSCMTDETMLGSRQPTQEELDEPPAVSPAADQLRRRLLKTANIDLTSFETVDLSPSCEDGAPQKEDHKKDEGDDEDTEGETKSEQGPEETEEEEEEEEQREEDREVERKELDEEAEQREEDECVDCPECTSLGFRERDGEKSLDLTESPRPLSQETRNLTASELLLNNMFEHDEISESDKFFVTLPRPLKLVFALYNTMVSKSEMLCYFVIILNHIVTASLLSLILPILIFLWAMLSVPRPSKRFWMTAIIYTELTVVVKYFFQFGFFPWTTSAYRGINAERPFALPNIIGVEKKDGYVLFDLIQLLALFFHRSILKCHGLWDNKEVEMPDFFKKMKRKVDKNKMTGGDKTGSKEKTQRRLKFLPLQASTTSMFCRRKRGDSADPDEVKSKKQHSKKKRRQQNKAPLTRKQRIRQQIKEWMLQAKAAIVEVALNIYLPIRQFFYDIIHPDYSPVCDVYALMFLIDVVNFIVTIYGYWAFGKYSAAADITESLSEDQVPEAFLVMLLMQFGTMIVDRALYLKKSLLGKCVFQVVLVFGIHFWMFFILPGVTERRFNRNPVAQLWYFVKCIYFGLSAYQIKCGYPNRILGNFLTKNYNYLNLFLFQGFRLVPFLTELRAVMDWVWTDTTLSLSSWICVEDIYANIFILKCWRESEKKYPHPPGQKKKKVVKYGMGGFIIFALIGIIWFPLLFMSLVQSAAGVTNRPVDVSIQLSIAGYEPLFTMSAQEQNLVPYTEAGFNRLTKVYATHPSAMQFIMNYEADDIVVAKIKSDASLLWSISPASRAAMIQELSNSSHIYMTLRWTLLRNASISMVVETVGEHTVKFEDEALREGIVHMLNGNSSKPVLIHSLLPKFLRGPKGPESKMATRMKVEHSDRPDLQALAFFRPMSVKLQQVNGGSEKKAGQWWVVEECSPVLAFSNHKCHSIEIVVFSDKVSPSSLGFLAGHGIVGLYMSVVLVIGKFVREFFNGISRSIMFEDLPCVDRVLKLCTDIFVVRETGEMELEETLFEKLIFLYRSPETMIKMTREKKDS</sequence>
<feature type="compositionally biased region" description="Basic and acidic residues" evidence="10">
    <location>
        <begin position="1361"/>
        <end position="1370"/>
    </location>
</feature>
<feature type="region of interest" description="Disordered" evidence="10">
    <location>
        <begin position="1402"/>
        <end position="1441"/>
    </location>
</feature>
<evidence type="ECO:0000256" key="7">
    <source>
        <dbReference type="ARBA" id="ARBA00023065"/>
    </source>
</evidence>
<keyword evidence="6 11" id="KW-1133">Transmembrane helix</keyword>
<feature type="compositionally biased region" description="Basic and acidic residues" evidence="10">
    <location>
        <begin position="1664"/>
        <end position="1674"/>
    </location>
</feature>
<feature type="region of interest" description="Disordered" evidence="10">
    <location>
        <begin position="663"/>
        <end position="697"/>
    </location>
</feature>
<feature type="transmembrane region" description="Helical" evidence="11">
    <location>
        <begin position="1983"/>
        <end position="2000"/>
    </location>
</feature>
<keyword evidence="4" id="KW-1003">Cell membrane</keyword>
<keyword evidence="8 11" id="KW-0472">Membrane</keyword>
<feature type="compositionally biased region" description="Pro residues" evidence="10">
    <location>
        <begin position="1531"/>
        <end position="1540"/>
    </location>
</feature>
<feature type="transmembrane region" description="Helical" evidence="11">
    <location>
        <begin position="2020"/>
        <end position="2042"/>
    </location>
</feature>
<dbReference type="Pfam" id="PF23188">
    <property type="entry name" value="THU_Piezo1"/>
    <property type="match status" value="1"/>
</dbReference>
<dbReference type="InterPro" id="IPR056768">
    <property type="entry name" value="THU_Piezo"/>
</dbReference>
<evidence type="ECO:0000256" key="8">
    <source>
        <dbReference type="ARBA" id="ARBA00023136"/>
    </source>
</evidence>
<feature type="transmembrane region" description="Helical" evidence="11">
    <location>
        <begin position="776"/>
        <end position="795"/>
    </location>
</feature>
<feature type="transmembrane region" description="Helical" evidence="11">
    <location>
        <begin position="2087"/>
        <end position="2109"/>
    </location>
</feature>
<feature type="transmembrane region" description="Helical" evidence="11">
    <location>
        <begin position="1121"/>
        <end position="1144"/>
    </location>
</feature>
<feature type="compositionally biased region" description="Acidic residues" evidence="10">
    <location>
        <begin position="104"/>
        <end position="121"/>
    </location>
</feature>
<feature type="compositionally biased region" description="Polar residues" evidence="10">
    <location>
        <begin position="664"/>
        <end position="681"/>
    </location>
</feature>
<feature type="transmembrane region" description="Helical" evidence="11">
    <location>
        <begin position="2160"/>
        <end position="2181"/>
    </location>
</feature>
<dbReference type="EMBL" id="VHII01000005">
    <property type="protein sequence ID" value="KAF1390702.1"/>
    <property type="molecule type" value="Genomic_DNA"/>
</dbReference>
<feature type="compositionally biased region" description="Basic and acidic residues" evidence="10">
    <location>
        <begin position="1402"/>
        <end position="1424"/>
    </location>
</feature>
<feature type="compositionally biased region" description="Basic residues" evidence="10">
    <location>
        <begin position="1954"/>
        <end position="1974"/>
    </location>
</feature>
<feature type="transmembrane region" description="Helical" evidence="11">
    <location>
        <begin position="539"/>
        <end position="557"/>
    </location>
</feature>
<evidence type="ECO:0000256" key="5">
    <source>
        <dbReference type="ARBA" id="ARBA00022692"/>
    </source>
</evidence>
<feature type="transmembrane region" description="Helical" evidence="11">
    <location>
        <begin position="486"/>
        <end position="503"/>
    </location>
</feature>
<keyword evidence="18" id="KW-1185">Reference proteome</keyword>
<evidence type="ECO:0000259" key="13">
    <source>
        <dbReference type="Pfam" id="PF15917"/>
    </source>
</evidence>
<feature type="domain" description="Piezo TM1-24" evidence="15">
    <location>
        <begin position="341"/>
        <end position="616"/>
    </location>
</feature>
<dbReference type="InterPro" id="IPR027272">
    <property type="entry name" value="Piezo"/>
</dbReference>
<evidence type="ECO:0000313" key="18">
    <source>
        <dbReference type="Proteomes" id="UP000465112"/>
    </source>
</evidence>
<feature type="transmembrane region" description="Helical" evidence="11">
    <location>
        <begin position="62"/>
        <end position="80"/>
    </location>
</feature>
<feature type="transmembrane region" description="Helical" evidence="11">
    <location>
        <begin position="208"/>
        <end position="232"/>
    </location>
</feature>
<evidence type="ECO:0000259" key="12">
    <source>
        <dbReference type="Pfam" id="PF12166"/>
    </source>
</evidence>